<feature type="transmembrane region" description="Helical" evidence="10">
    <location>
        <begin position="27"/>
        <end position="48"/>
    </location>
</feature>
<accession>A0ABV6MHN6</accession>
<dbReference type="InterPro" id="IPR036890">
    <property type="entry name" value="HATPase_C_sf"/>
</dbReference>
<dbReference type="PANTHER" id="PTHR24421">
    <property type="entry name" value="NITRATE/NITRITE SENSOR PROTEIN NARX-RELATED"/>
    <property type="match status" value="1"/>
</dbReference>
<keyword evidence="14" id="KW-1185">Reference proteome</keyword>
<feature type="transmembrane region" description="Helical" evidence="10">
    <location>
        <begin position="122"/>
        <end position="142"/>
    </location>
</feature>
<evidence type="ECO:0000313" key="14">
    <source>
        <dbReference type="Proteomes" id="UP001589867"/>
    </source>
</evidence>
<feature type="transmembrane region" description="Helical" evidence="10">
    <location>
        <begin position="87"/>
        <end position="110"/>
    </location>
</feature>
<comment type="caution">
    <text evidence="13">The sequence shown here is derived from an EMBL/GenBank/DDBJ whole genome shotgun (WGS) entry which is preliminary data.</text>
</comment>
<organism evidence="13 14">
    <name type="scientific">Phytohabitans kaempferiae</name>
    <dbReference type="NCBI Taxonomy" id="1620943"/>
    <lineage>
        <taxon>Bacteria</taxon>
        <taxon>Bacillati</taxon>
        <taxon>Actinomycetota</taxon>
        <taxon>Actinomycetes</taxon>
        <taxon>Micromonosporales</taxon>
        <taxon>Micromonosporaceae</taxon>
    </lineage>
</organism>
<protein>
    <recommendedName>
        <fullName evidence="2">histidine kinase</fullName>
        <ecNumber evidence="2">2.7.13.3</ecNumber>
    </recommendedName>
</protein>
<feature type="domain" description="Histidine kinase/HSP90-like ATPase" evidence="11">
    <location>
        <begin position="592"/>
        <end position="678"/>
    </location>
</feature>
<feature type="transmembrane region" description="Helical" evidence="10">
    <location>
        <begin position="298"/>
        <end position="321"/>
    </location>
</feature>
<dbReference type="GO" id="GO:0016301">
    <property type="term" value="F:kinase activity"/>
    <property type="evidence" value="ECO:0007669"/>
    <property type="project" value="UniProtKB-KW"/>
</dbReference>
<dbReference type="InterPro" id="IPR003594">
    <property type="entry name" value="HATPase_dom"/>
</dbReference>
<evidence type="ECO:0000256" key="4">
    <source>
        <dbReference type="ARBA" id="ARBA00022679"/>
    </source>
</evidence>
<evidence type="ECO:0000256" key="1">
    <source>
        <dbReference type="ARBA" id="ARBA00000085"/>
    </source>
</evidence>
<keyword evidence="10" id="KW-1133">Transmembrane helix</keyword>
<dbReference type="InterPro" id="IPR011712">
    <property type="entry name" value="Sig_transdc_His_kin_sub3_dim/P"/>
</dbReference>
<dbReference type="SUPFAM" id="SSF55781">
    <property type="entry name" value="GAF domain-like"/>
    <property type="match status" value="1"/>
</dbReference>
<evidence type="ECO:0000256" key="5">
    <source>
        <dbReference type="ARBA" id="ARBA00022741"/>
    </source>
</evidence>
<keyword evidence="7" id="KW-0067">ATP-binding</keyword>
<comment type="catalytic activity">
    <reaction evidence="1">
        <text>ATP + protein L-histidine = ADP + protein N-phospho-L-histidine.</text>
        <dbReference type="EC" id="2.7.13.3"/>
    </reaction>
</comment>
<dbReference type="CDD" id="cd16917">
    <property type="entry name" value="HATPase_UhpB-NarQ-NarX-like"/>
    <property type="match status" value="1"/>
</dbReference>
<dbReference type="SUPFAM" id="SSF55874">
    <property type="entry name" value="ATPase domain of HSP90 chaperone/DNA topoisomerase II/histidine kinase"/>
    <property type="match status" value="1"/>
</dbReference>
<evidence type="ECO:0000256" key="6">
    <source>
        <dbReference type="ARBA" id="ARBA00022777"/>
    </source>
</evidence>
<dbReference type="Gene3D" id="1.20.5.1930">
    <property type="match status" value="1"/>
</dbReference>
<keyword evidence="10" id="KW-0472">Membrane</keyword>
<dbReference type="PANTHER" id="PTHR24421:SF10">
    <property type="entry name" value="NITRATE_NITRITE SENSOR PROTEIN NARQ"/>
    <property type="match status" value="1"/>
</dbReference>
<dbReference type="Proteomes" id="UP001589867">
    <property type="component" value="Unassembled WGS sequence"/>
</dbReference>
<evidence type="ECO:0000259" key="11">
    <source>
        <dbReference type="Pfam" id="PF02518"/>
    </source>
</evidence>
<feature type="domain" description="Signal transduction histidine kinase subgroup 3 dimerisation and phosphoacceptor" evidence="12">
    <location>
        <begin position="486"/>
        <end position="553"/>
    </location>
</feature>
<reference evidence="13 14" key="1">
    <citation type="submission" date="2024-09" db="EMBL/GenBank/DDBJ databases">
        <authorList>
            <person name="Sun Q."/>
            <person name="Mori K."/>
        </authorList>
    </citation>
    <scope>NUCLEOTIDE SEQUENCE [LARGE SCALE GENOMIC DNA]</scope>
    <source>
        <strain evidence="13 14">TBRC 3947</strain>
    </source>
</reference>
<evidence type="ECO:0000256" key="2">
    <source>
        <dbReference type="ARBA" id="ARBA00012438"/>
    </source>
</evidence>
<evidence type="ECO:0000259" key="12">
    <source>
        <dbReference type="Pfam" id="PF07730"/>
    </source>
</evidence>
<proteinExistence type="predicted"/>
<feature type="transmembrane region" description="Helical" evidence="10">
    <location>
        <begin position="60"/>
        <end position="80"/>
    </location>
</feature>
<dbReference type="Pfam" id="PF02518">
    <property type="entry name" value="HATPase_c"/>
    <property type="match status" value="1"/>
</dbReference>
<feature type="region of interest" description="Disordered" evidence="9">
    <location>
        <begin position="1"/>
        <end position="23"/>
    </location>
</feature>
<evidence type="ECO:0000313" key="13">
    <source>
        <dbReference type="EMBL" id="MFC0534246.1"/>
    </source>
</evidence>
<evidence type="ECO:0000256" key="9">
    <source>
        <dbReference type="SAM" id="MobiDB-lite"/>
    </source>
</evidence>
<keyword evidence="5" id="KW-0547">Nucleotide-binding</keyword>
<keyword evidence="10" id="KW-0812">Transmembrane</keyword>
<feature type="transmembrane region" description="Helical" evidence="10">
    <location>
        <begin position="204"/>
        <end position="231"/>
    </location>
</feature>
<dbReference type="Gene3D" id="3.30.565.10">
    <property type="entry name" value="Histidine kinase-like ATPase, C-terminal domain"/>
    <property type="match status" value="1"/>
</dbReference>
<feature type="transmembrane region" description="Helical" evidence="10">
    <location>
        <begin position="265"/>
        <end position="286"/>
    </location>
</feature>
<dbReference type="EMBL" id="JBHLUH010000105">
    <property type="protein sequence ID" value="MFC0534246.1"/>
    <property type="molecule type" value="Genomic_DNA"/>
</dbReference>
<dbReference type="RefSeq" id="WP_377262913.1">
    <property type="nucleotide sequence ID" value="NZ_JBHLUH010000105.1"/>
</dbReference>
<evidence type="ECO:0000256" key="3">
    <source>
        <dbReference type="ARBA" id="ARBA00022553"/>
    </source>
</evidence>
<feature type="transmembrane region" description="Helical" evidence="10">
    <location>
        <begin position="162"/>
        <end position="184"/>
    </location>
</feature>
<gene>
    <name evidence="13" type="ORF">ACFFIA_42330</name>
</gene>
<keyword evidence="3" id="KW-0597">Phosphoprotein</keyword>
<evidence type="ECO:0000256" key="8">
    <source>
        <dbReference type="ARBA" id="ARBA00023012"/>
    </source>
</evidence>
<name>A0ABV6MHN6_9ACTN</name>
<evidence type="ECO:0000256" key="10">
    <source>
        <dbReference type="SAM" id="Phobius"/>
    </source>
</evidence>
<dbReference type="EC" id="2.7.13.3" evidence="2"/>
<feature type="transmembrane region" description="Helical" evidence="10">
    <location>
        <begin position="243"/>
        <end position="259"/>
    </location>
</feature>
<keyword evidence="4" id="KW-0808">Transferase</keyword>
<keyword evidence="6 13" id="KW-0418">Kinase</keyword>
<dbReference type="InterPro" id="IPR050482">
    <property type="entry name" value="Sensor_HK_TwoCompSys"/>
</dbReference>
<dbReference type="Pfam" id="PF07730">
    <property type="entry name" value="HisKA_3"/>
    <property type="match status" value="1"/>
</dbReference>
<sequence length="681" mass="71854">MIASRPDRDTLRIDTTPEHPRRDGSRWAAATLTAVLVGVTFLTFWVITGRPLPNPDSSPALWLEPLVTMLAYGVAGALLVDRRPDLPFGWLLAGAALLIVVQVLVVPVAYDAALDGDRSPLVRWALTAGAFGFAPIAAQGLINIRFPSGRPATRWGAAGEKILIGSTGLVILGGIFGSSTLADLPTGVPGLSHPLTAGTPAGRIADAAVVFAPVVVLAGLMAGIGVVVRFFRAEGIARQQLKWRAAGVLVSLCLFPLAVTDRTPFFDTSLDAVVFVLTLVVPVLRYKLWSIDTILRRSLLYGAITAALVLAFAGLAALGALVVSRQIATPAAAAAVALCFVPLRTRTQRLVDHLFYGGRQDPYRTLRDLSHRLNAVPGGDALGSFGHAVATALRLPYVAVQRGDGTPLAAYGTPVEPLDRWPLAYDGQIEGFLVASARRGEDGFDDRDRALLSDIAGQLGIALHTRILTTELLLSRQRLVTAREEERRRLRRELHDGLGPVLTAIGLTLDAARARVDTDPDAASRHIADARQAAAQALADLRKVVHGLRPPALDDLGLAGALRSQADRLTAGAPLRVTIDADGLPQLPAAVEVAAYRTAVEAITNALRHSDGKHCRVRMTATPGTLTLQVTDNGTSTGPWLPGVGVTAMRERAAELGGTCHAAPGPGGGTVTAHFPLPETP</sequence>
<evidence type="ECO:0000256" key="7">
    <source>
        <dbReference type="ARBA" id="ARBA00022840"/>
    </source>
</evidence>
<keyword evidence="8" id="KW-0902">Two-component regulatory system</keyword>